<sequence>MASSSSSSVAQLFFSFFSISTLLLLLLPFPSLSVASLGDDLLGAAREPEFADWLTGIRRRIHQRPELAFEEVKTSGLIRSELDRLGISYSCPSRGPVSSLPSAPAPPPFSLSEPTWTPFLCR</sequence>
<dbReference type="GO" id="GO:0005783">
    <property type="term" value="C:endoplasmic reticulum"/>
    <property type="evidence" value="ECO:0007669"/>
    <property type="project" value="TreeGrafter"/>
</dbReference>
<name>A0A6V7NHJ8_ANACO</name>
<dbReference type="EMBL" id="LR862138">
    <property type="protein sequence ID" value="CAD1818090.1"/>
    <property type="molecule type" value="Genomic_DNA"/>
</dbReference>
<dbReference type="PANTHER" id="PTHR11014:SF63">
    <property type="entry name" value="METALLOPEPTIDASE, PUTATIVE (AFU_ORTHOLOGUE AFUA_6G09600)-RELATED"/>
    <property type="match status" value="1"/>
</dbReference>
<evidence type="ECO:0000313" key="1">
    <source>
        <dbReference type="EMBL" id="CAD1818090.1"/>
    </source>
</evidence>
<organism evidence="1">
    <name type="scientific">Ananas comosus var. bracteatus</name>
    <name type="common">red pineapple</name>
    <dbReference type="NCBI Taxonomy" id="296719"/>
    <lineage>
        <taxon>Eukaryota</taxon>
        <taxon>Viridiplantae</taxon>
        <taxon>Streptophyta</taxon>
        <taxon>Embryophyta</taxon>
        <taxon>Tracheophyta</taxon>
        <taxon>Spermatophyta</taxon>
        <taxon>Magnoliopsida</taxon>
        <taxon>Liliopsida</taxon>
        <taxon>Poales</taxon>
        <taxon>Bromeliaceae</taxon>
        <taxon>Bromelioideae</taxon>
        <taxon>Ananas</taxon>
    </lineage>
</organism>
<accession>A0A6V7NHJ8</accession>
<proteinExistence type="predicted"/>
<dbReference type="PANTHER" id="PTHR11014">
    <property type="entry name" value="PEPTIDASE M20 FAMILY MEMBER"/>
    <property type="match status" value="1"/>
</dbReference>
<gene>
    <name evidence="1" type="ORF">CB5_LOCUS1301</name>
</gene>
<dbReference type="InterPro" id="IPR017439">
    <property type="entry name" value="Amidohydrolase"/>
</dbReference>
<evidence type="ECO:0008006" key="2">
    <source>
        <dbReference type="Google" id="ProtNLM"/>
    </source>
</evidence>
<dbReference type="SUPFAM" id="SSF53187">
    <property type="entry name" value="Zn-dependent exopeptidases"/>
    <property type="match status" value="1"/>
</dbReference>
<reference evidence="1" key="1">
    <citation type="submission" date="2020-07" db="EMBL/GenBank/DDBJ databases">
        <authorList>
            <person name="Lin J."/>
        </authorList>
    </citation>
    <scope>NUCLEOTIDE SEQUENCE</scope>
</reference>
<dbReference type="Gene3D" id="3.40.630.10">
    <property type="entry name" value="Zn peptidases"/>
    <property type="match status" value="1"/>
</dbReference>
<dbReference type="GO" id="GO:0010179">
    <property type="term" value="F:IAA-Ala conjugate hydrolase activity"/>
    <property type="evidence" value="ECO:0007669"/>
    <property type="project" value="TreeGrafter"/>
</dbReference>
<dbReference type="AlphaFoldDB" id="A0A6V7NHJ8"/>
<protein>
    <recommendedName>
        <fullName evidence="2">IAA-amino acid hydrolase ILR1-like 6</fullName>
    </recommendedName>
</protein>
<dbReference type="GO" id="GO:0009850">
    <property type="term" value="P:auxin metabolic process"/>
    <property type="evidence" value="ECO:0007669"/>
    <property type="project" value="TreeGrafter"/>
</dbReference>